<feature type="compositionally biased region" description="Polar residues" evidence="1">
    <location>
        <begin position="65"/>
        <end position="74"/>
    </location>
</feature>
<accession>A0A9N8LLK1</accession>
<proteinExistence type="predicted"/>
<keyword evidence="3" id="KW-1185">Reference proteome</keyword>
<protein>
    <submittedName>
        <fullName evidence="2">Uncharacterized protein</fullName>
    </submittedName>
</protein>
<sequence>MPAISHLVRDLPRLTSTPDIPIALDARHLVGPLVDKPDARMVHPESRRDLVFIPYRAPLHDPHSASLTETSRSLASEEGDPAASRSSEDGRPDGDLKASRSVQEPHPSLVSVNKDFHPALVLLNRAEVPQPRSLQDEHPGRIMLSSEELSVLQQVHPRNVGSGSEHQQLAQRSWWKTSTTQPSNARNVEDLLARRRSDSADLPELLRRQGELPSGPHPQARNLLVEATWGLMAGQIIGNVYKKGTLF</sequence>
<organism evidence="2 3">
    <name type="scientific">Tilletia laevis</name>
    <dbReference type="NCBI Taxonomy" id="157183"/>
    <lineage>
        <taxon>Eukaryota</taxon>
        <taxon>Fungi</taxon>
        <taxon>Dikarya</taxon>
        <taxon>Basidiomycota</taxon>
        <taxon>Ustilaginomycotina</taxon>
        <taxon>Exobasidiomycetes</taxon>
        <taxon>Tilletiales</taxon>
        <taxon>Tilletiaceae</taxon>
        <taxon>Tilletia</taxon>
    </lineage>
</organism>
<evidence type="ECO:0000313" key="2">
    <source>
        <dbReference type="EMBL" id="CAD6928206.1"/>
    </source>
</evidence>
<name>A0A9N8LLK1_9BASI</name>
<comment type="caution">
    <text evidence="2">The sequence shown here is derived from an EMBL/GenBank/DDBJ whole genome shotgun (WGS) entry which is preliminary data.</text>
</comment>
<evidence type="ECO:0000313" key="3">
    <source>
        <dbReference type="Proteomes" id="UP000836404"/>
    </source>
</evidence>
<gene>
    <name evidence="2" type="ORF">JKILLFL_G1219</name>
</gene>
<dbReference type="Proteomes" id="UP000836404">
    <property type="component" value="Unassembled WGS sequence"/>
</dbReference>
<reference evidence="2 3" key="1">
    <citation type="submission" date="2020-10" db="EMBL/GenBank/DDBJ databases">
        <authorList>
            <person name="Sedaghatjoo S."/>
        </authorList>
    </citation>
    <scope>NUCLEOTIDE SEQUENCE [LARGE SCALE GENOMIC DNA]</scope>
    <source>
        <strain evidence="2 3">LLFL</strain>
    </source>
</reference>
<feature type="region of interest" description="Disordered" evidence="1">
    <location>
        <begin position="61"/>
        <end position="111"/>
    </location>
</feature>
<dbReference type="EMBL" id="CAJHJF010002620">
    <property type="protein sequence ID" value="CAD6928206.1"/>
    <property type="molecule type" value="Genomic_DNA"/>
</dbReference>
<evidence type="ECO:0000256" key="1">
    <source>
        <dbReference type="SAM" id="MobiDB-lite"/>
    </source>
</evidence>
<feature type="compositionally biased region" description="Basic and acidic residues" evidence="1">
    <location>
        <begin position="86"/>
        <end position="98"/>
    </location>
</feature>
<dbReference type="AlphaFoldDB" id="A0A9N8LLK1"/>